<dbReference type="PANTHER" id="PTHR34295:SF1">
    <property type="entry name" value="BIOTIN TRANSPORTER BIOY"/>
    <property type="match status" value="1"/>
</dbReference>
<reference evidence="2" key="1">
    <citation type="journal article" date="2015" name="Proc. Natl. Acad. Sci. U.S.A.">
        <title>Networks of energetic and metabolic interactions define dynamics in microbial communities.</title>
        <authorList>
            <person name="Embree M."/>
            <person name="Liu J.K."/>
            <person name="Al-Bassam M.M."/>
            <person name="Zengler K."/>
        </authorList>
    </citation>
    <scope>NUCLEOTIDE SEQUENCE</scope>
</reference>
<name>A0A0W8E8P5_9ZZZZ</name>
<dbReference type="GO" id="GO:0015225">
    <property type="term" value="F:biotin transmembrane transporter activity"/>
    <property type="evidence" value="ECO:0007669"/>
    <property type="project" value="InterPro"/>
</dbReference>
<comment type="caution">
    <text evidence="2">The sequence shown here is derived from an EMBL/GenBank/DDBJ whole genome shotgun (WGS) entry which is preliminary data.</text>
</comment>
<proteinExistence type="predicted"/>
<feature type="transmembrane region" description="Helical" evidence="1">
    <location>
        <begin position="29"/>
        <end position="48"/>
    </location>
</feature>
<dbReference type="Pfam" id="PF02632">
    <property type="entry name" value="BioY"/>
    <property type="match status" value="1"/>
</dbReference>
<dbReference type="GO" id="GO:0005886">
    <property type="term" value="C:plasma membrane"/>
    <property type="evidence" value="ECO:0007669"/>
    <property type="project" value="InterPro"/>
</dbReference>
<protein>
    <submittedName>
        <fullName evidence="2">Substrate-specific component bioy of biotin ecf transporter</fullName>
    </submittedName>
</protein>
<sequence length="186" mass="20501">MSTKELVRAALFTAVICVVTILVRMFQPVVVIPFSLQPLIMLLAGYLLSPRAAFLSMSAYIMLGLIGIPVFSVPPYGGPAYILVPSFGFLLGMPLAAWVASRVIRVSKLWNFILAGIAGIIVLYAVGLPYMYIILNFYLEKAVDVMQIIKIGALPFLVFDLIKITVAAFLAVDLSRRLNIERIYTN</sequence>
<evidence type="ECO:0000256" key="1">
    <source>
        <dbReference type="SAM" id="Phobius"/>
    </source>
</evidence>
<feature type="transmembrane region" description="Helical" evidence="1">
    <location>
        <begin position="80"/>
        <end position="100"/>
    </location>
</feature>
<dbReference type="AlphaFoldDB" id="A0A0W8E8P5"/>
<dbReference type="Gene3D" id="1.10.1760.20">
    <property type="match status" value="1"/>
</dbReference>
<keyword evidence="1" id="KW-0812">Transmembrane</keyword>
<feature type="transmembrane region" description="Helical" evidence="1">
    <location>
        <begin position="55"/>
        <end position="74"/>
    </location>
</feature>
<accession>A0A0W8E8P5</accession>
<gene>
    <name evidence="2" type="ORF">ASZ90_017599</name>
</gene>
<feature type="transmembrane region" description="Helical" evidence="1">
    <location>
        <begin position="151"/>
        <end position="172"/>
    </location>
</feature>
<keyword evidence="1" id="KW-0472">Membrane</keyword>
<dbReference type="EMBL" id="LNQE01001832">
    <property type="protein sequence ID" value="KUG04990.1"/>
    <property type="molecule type" value="Genomic_DNA"/>
</dbReference>
<dbReference type="PANTHER" id="PTHR34295">
    <property type="entry name" value="BIOTIN TRANSPORTER BIOY"/>
    <property type="match status" value="1"/>
</dbReference>
<organism evidence="2">
    <name type="scientific">hydrocarbon metagenome</name>
    <dbReference type="NCBI Taxonomy" id="938273"/>
    <lineage>
        <taxon>unclassified sequences</taxon>
        <taxon>metagenomes</taxon>
        <taxon>ecological metagenomes</taxon>
    </lineage>
</organism>
<feature type="transmembrane region" description="Helical" evidence="1">
    <location>
        <begin position="7"/>
        <end position="23"/>
    </location>
</feature>
<evidence type="ECO:0000313" key="2">
    <source>
        <dbReference type="EMBL" id="KUG04990.1"/>
    </source>
</evidence>
<feature type="transmembrane region" description="Helical" evidence="1">
    <location>
        <begin position="112"/>
        <end position="139"/>
    </location>
</feature>
<keyword evidence="1" id="KW-1133">Transmembrane helix</keyword>
<dbReference type="InterPro" id="IPR003784">
    <property type="entry name" value="BioY"/>
</dbReference>
<dbReference type="PIRSF" id="PIRSF016661">
    <property type="entry name" value="BioY"/>
    <property type="match status" value="1"/>
</dbReference>